<proteinExistence type="predicted"/>
<evidence type="ECO:0000313" key="4">
    <source>
        <dbReference type="EMBL" id="MFC3097566.1"/>
    </source>
</evidence>
<feature type="domain" description="SGNH" evidence="3">
    <location>
        <begin position="391"/>
        <end position="611"/>
    </location>
</feature>
<comment type="caution">
    <text evidence="4">The sequence shown here is derived from an EMBL/GenBank/DDBJ whole genome shotgun (WGS) entry which is preliminary data.</text>
</comment>
<dbReference type="EMBL" id="JBHRST010000009">
    <property type="protein sequence ID" value="MFC3097566.1"/>
    <property type="molecule type" value="Genomic_DNA"/>
</dbReference>
<keyword evidence="1" id="KW-1133">Transmembrane helix</keyword>
<feature type="transmembrane region" description="Helical" evidence="1">
    <location>
        <begin position="135"/>
        <end position="157"/>
    </location>
</feature>
<sequence length="625" mass="67244">MTHPAYRPEIDGLRAVAIIPVVLFHAKVPGFGGGFAGVDVFFVISGYLITRIIMAQLAEGRFTLAGFFERRARRILPPIFPVLLASTLAAWAILTPPDFRQFAQSLAATALFGANFLFARSADYFTTQEGFTPLIHMWSLAVEEQFYLLFPPLLLILWKANRRLIVPAVLIVALGGLALAILAAPRHPLLAFYLLPTRMWELAVGSLCALAIRHIRPNGTLALAGLALIAAGFALIGEETSVPGPMMLLPVGGASLVILFAGTQNSAGRLLALRPLVGIGLVSFGLYLWHQPLFAIAHYQWLGPLPGGMIVAIIAMATALATMSWRWIEQPVRSRRILASRNKLAMACLAGTLLAAGAGLGGHLRLIEPRSASIMRQMDGARPAHFDQSVVIPDGAPLPFILYGDSHAGQYYPAFVERLGNGALLSENGCLSAPGINGWPDQPACARHVDRLIELAGDRQPPLVIWAQRWERELFDSATGQSLGALADGEGAVLFAAVDRLLGQLPPQTRLLLVGNSPTAWAAGDTMWGGWLRCRAYLNADCPVSYPAGMAEGRAESRLLAAYAAQNPRVDYLDAAAPLCPDGRCTIRDGDRLLYWDGSHLTVAAARRVVDSLDVRALAIPAPLP</sequence>
<feature type="transmembrane region" description="Helical" evidence="1">
    <location>
        <begin position="190"/>
        <end position="212"/>
    </location>
</feature>
<dbReference type="PANTHER" id="PTHR23028:SF53">
    <property type="entry name" value="ACYL_TRANSF_3 DOMAIN-CONTAINING PROTEIN"/>
    <property type="match status" value="1"/>
</dbReference>
<evidence type="ECO:0000259" key="3">
    <source>
        <dbReference type="Pfam" id="PF19040"/>
    </source>
</evidence>
<dbReference type="InterPro" id="IPR050879">
    <property type="entry name" value="Acyltransferase_3"/>
</dbReference>
<evidence type="ECO:0000259" key="2">
    <source>
        <dbReference type="Pfam" id="PF01757"/>
    </source>
</evidence>
<dbReference type="EC" id="2.3.1.-" evidence="4"/>
<dbReference type="Pfam" id="PF01757">
    <property type="entry name" value="Acyl_transf_3"/>
    <property type="match status" value="1"/>
</dbReference>
<protein>
    <submittedName>
        <fullName evidence="4">Acyltransferase family protein</fullName>
        <ecNumber evidence="4">2.3.1.-</ecNumber>
    </submittedName>
</protein>
<dbReference type="PANTHER" id="PTHR23028">
    <property type="entry name" value="ACETYLTRANSFERASE"/>
    <property type="match status" value="1"/>
</dbReference>
<keyword evidence="4" id="KW-0012">Acyltransferase</keyword>
<dbReference type="InterPro" id="IPR002656">
    <property type="entry name" value="Acyl_transf_3_dom"/>
</dbReference>
<feature type="transmembrane region" description="Helical" evidence="1">
    <location>
        <begin position="270"/>
        <end position="289"/>
    </location>
</feature>
<feature type="transmembrane region" description="Helical" evidence="1">
    <location>
        <begin position="242"/>
        <end position="263"/>
    </location>
</feature>
<feature type="transmembrane region" description="Helical" evidence="1">
    <location>
        <begin position="164"/>
        <end position="184"/>
    </location>
</feature>
<dbReference type="InterPro" id="IPR043968">
    <property type="entry name" value="SGNH"/>
</dbReference>
<feature type="domain" description="Acyltransferase 3" evidence="2">
    <location>
        <begin position="8"/>
        <end position="321"/>
    </location>
</feature>
<accession>A0ABV7E6E9</accession>
<feature type="transmembrane region" description="Helical" evidence="1">
    <location>
        <begin position="34"/>
        <end position="54"/>
    </location>
</feature>
<feature type="transmembrane region" description="Helical" evidence="1">
    <location>
        <begin position="344"/>
        <end position="364"/>
    </location>
</feature>
<organism evidence="4 5">
    <name type="scientific">Alteraurantiacibacter palmitatis</name>
    <dbReference type="NCBI Taxonomy" id="2054628"/>
    <lineage>
        <taxon>Bacteria</taxon>
        <taxon>Pseudomonadati</taxon>
        <taxon>Pseudomonadota</taxon>
        <taxon>Alphaproteobacteria</taxon>
        <taxon>Sphingomonadales</taxon>
        <taxon>Erythrobacteraceae</taxon>
        <taxon>Alteraurantiacibacter</taxon>
    </lineage>
</organism>
<evidence type="ECO:0000313" key="5">
    <source>
        <dbReference type="Proteomes" id="UP001595456"/>
    </source>
</evidence>
<keyword evidence="1" id="KW-0472">Membrane</keyword>
<feature type="transmembrane region" description="Helical" evidence="1">
    <location>
        <begin position="301"/>
        <end position="323"/>
    </location>
</feature>
<keyword evidence="5" id="KW-1185">Reference proteome</keyword>
<name>A0ABV7E6E9_9SPHN</name>
<dbReference type="RefSeq" id="WP_336925269.1">
    <property type="nucleotide sequence ID" value="NZ_JBANRO010000003.1"/>
</dbReference>
<gene>
    <name evidence="4" type="ORF">ACFODU_07085</name>
</gene>
<dbReference type="Pfam" id="PF19040">
    <property type="entry name" value="SGNH"/>
    <property type="match status" value="1"/>
</dbReference>
<dbReference type="Proteomes" id="UP001595456">
    <property type="component" value="Unassembled WGS sequence"/>
</dbReference>
<dbReference type="GO" id="GO:0016746">
    <property type="term" value="F:acyltransferase activity"/>
    <property type="evidence" value="ECO:0007669"/>
    <property type="project" value="UniProtKB-KW"/>
</dbReference>
<evidence type="ECO:0000256" key="1">
    <source>
        <dbReference type="SAM" id="Phobius"/>
    </source>
</evidence>
<feature type="transmembrane region" description="Helical" evidence="1">
    <location>
        <begin position="75"/>
        <end position="94"/>
    </location>
</feature>
<reference evidence="5" key="1">
    <citation type="journal article" date="2019" name="Int. J. Syst. Evol. Microbiol.">
        <title>The Global Catalogue of Microorganisms (GCM) 10K type strain sequencing project: providing services to taxonomists for standard genome sequencing and annotation.</title>
        <authorList>
            <consortium name="The Broad Institute Genomics Platform"/>
            <consortium name="The Broad Institute Genome Sequencing Center for Infectious Disease"/>
            <person name="Wu L."/>
            <person name="Ma J."/>
        </authorList>
    </citation>
    <scope>NUCLEOTIDE SEQUENCE [LARGE SCALE GENOMIC DNA]</scope>
    <source>
        <strain evidence="5">KCTC 52607</strain>
    </source>
</reference>
<feature type="transmembrane region" description="Helical" evidence="1">
    <location>
        <begin position="219"/>
        <end position="236"/>
    </location>
</feature>
<keyword evidence="4" id="KW-0808">Transferase</keyword>
<keyword evidence="1" id="KW-0812">Transmembrane</keyword>